<accession>A0A1Z4LR97</accession>
<dbReference type="GO" id="GO:0032259">
    <property type="term" value="P:methylation"/>
    <property type="evidence" value="ECO:0007669"/>
    <property type="project" value="UniProtKB-KW"/>
</dbReference>
<dbReference type="GO" id="GO:0008757">
    <property type="term" value="F:S-adenosylmethionine-dependent methyltransferase activity"/>
    <property type="evidence" value="ECO:0007669"/>
    <property type="project" value="InterPro"/>
</dbReference>
<evidence type="ECO:0000259" key="1">
    <source>
        <dbReference type="Pfam" id="PF08241"/>
    </source>
</evidence>
<dbReference type="AlphaFoldDB" id="A0A1Z4LR97"/>
<dbReference type="PANTHER" id="PTHR45036">
    <property type="entry name" value="METHYLTRANSFERASE LIKE 7B"/>
    <property type="match status" value="1"/>
</dbReference>
<sequence>MGFYSRHIFPYLLDWSLSDSTFNQYRQEVLAEVEGEILEIGFGTGLNLSFYPDEINKIITVDNNPGVHKLAQKRIEISSITVDHRILSGENLPMSDNNFDSVVSTWTLCSIEKVKQAVKEIHRVLKPGGKFFFIEHGLSNESSIQTWQNRLNPIQNVIADGCNLNRNIRSIVQQQFSHIDIEEFYADKTPKFMGYMYKGVAVK</sequence>
<dbReference type="EMBL" id="AP018227">
    <property type="protein sequence ID" value="BAY83743.1"/>
    <property type="molecule type" value="Genomic_DNA"/>
</dbReference>
<keyword evidence="2" id="KW-0808">Transferase</keyword>
<dbReference type="InterPro" id="IPR029063">
    <property type="entry name" value="SAM-dependent_MTases_sf"/>
</dbReference>
<evidence type="ECO:0000313" key="2">
    <source>
        <dbReference type="EMBL" id="BAY83743.1"/>
    </source>
</evidence>
<dbReference type="Pfam" id="PF08241">
    <property type="entry name" value="Methyltransf_11"/>
    <property type="match status" value="1"/>
</dbReference>
<keyword evidence="2" id="KW-0489">Methyltransferase</keyword>
<dbReference type="Gene3D" id="3.40.50.150">
    <property type="entry name" value="Vaccinia Virus protein VP39"/>
    <property type="match status" value="1"/>
</dbReference>
<evidence type="ECO:0000313" key="3">
    <source>
        <dbReference type="Proteomes" id="UP000218418"/>
    </source>
</evidence>
<dbReference type="OrthoDB" id="9772751at2"/>
<dbReference type="InterPro" id="IPR013216">
    <property type="entry name" value="Methyltransf_11"/>
</dbReference>
<dbReference type="InterPro" id="IPR052356">
    <property type="entry name" value="Thiol_S-MT"/>
</dbReference>
<dbReference type="SUPFAM" id="SSF53335">
    <property type="entry name" value="S-adenosyl-L-methionine-dependent methyltransferases"/>
    <property type="match status" value="1"/>
</dbReference>
<protein>
    <submittedName>
        <fullName evidence="2">Type 11 methyltransferase</fullName>
    </submittedName>
</protein>
<dbReference type="Proteomes" id="UP000218418">
    <property type="component" value="Chromosome"/>
</dbReference>
<reference evidence="2 3" key="1">
    <citation type="submission" date="2017-06" db="EMBL/GenBank/DDBJ databases">
        <title>Genome sequencing of cyanobaciteial culture collection at National Institute for Environmental Studies (NIES).</title>
        <authorList>
            <person name="Hirose Y."/>
            <person name="Shimura Y."/>
            <person name="Fujisawa T."/>
            <person name="Nakamura Y."/>
            <person name="Kawachi M."/>
        </authorList>
    </citation>
    <scope>NUCLEOTIDE SEQUENCE [LARGE SCALE GENOMIC DNA]</scope>
    <source>
        <strain evidence="2 3">NIES-267</strain>
    </source>
</reference>
<proteinExistence type="predicted"/>
<name>A0A1Z4LR97_9CYAN</name>
<organism evidence="2 3">
    <name type="scientific">Calothrix parasitica NIES-267</name>
    <dbReference type="NCBI Taxonomy" id="1973488"/>
    <lineage>
        <taxon>Bacteria</taxon>
        <taxon>Bacillati</taxon>
        <taxon>Cyanobacteriota</taxon>
        <taxon>Cyanophyceae</taxon>
        <taxon>Nostocales</taxon>
        <taxon>Calotrichaceae</taxon>
        <taxon>Calothrix</taxon>
    </lineage>
</organism>
<dbReference type="PANTHER" id="PTHR45036:SF1">
    <property type="entry name" value="METHYLTRANSFERASE LIKE 7A"/>
    <property type="match status" value="1"/>
</dbReference>
<feature type="domain" description="Methyltransferase type 11" evidence="1">
    <location>
        <begin position="38"/>
        <end position="133"/>
    </location>
</feature>
<gene>
    <name evidence="2" type="ORF">NIES267_32340</name>
</gene>
<dbReference type="CDD" id="cd02440">
    <property type="entry name" value="AdoMet_MTases"/>
    <property type="match status" value="1"/>
</dbReference>
<keyword evidence="3" id="KW-1185">Reference proteome</keyword>